<organism evidence="2 3">
    <name type="scientific">Manihot esculenta</name>
    <name type="common">Cassava</name>
    <name type="synonym">Jatropha manihot</name>
    <dbReference type="NCBI Taxonomy" id="3983"/>
    <lineage>
        <taxon>Eukaryota</taxon>
        <taxon>Viridiplantae</taxon>
        <taxon>Streptophyta</taxon>
        <taxon>Embryophyta</taxon>
        <taxon>Tracheophyta</taxon>
        <taxon>Spermatophyta</taxon>
        <taxon>Magnoliopsida</taxon>
        <taxon>eudicotyledons</taxon>
        <taxon>Gunneridae</taxon>
        <taxon>Pentapetalae</taxon>
        <taxon>rosids</taxon>
        <taxon>fabids</taxon>
        <taxon>Malpighiales</taxon>
        <taxon>Euphorbiaceae</taxon>
        <taxon>Crotonoideae</taxon>
        <taxon>Manihoteae</taxon>
        <taxon>Manihot</taxon>
    </lineage>
</organism>
<name>A0A2C9VBM0_MANES</name>
<dbReference type="Pfam" id="PF12023">
    <property type="entry name" value="DUF3511"/>
    <property type="match status" value="1"/>
</dbReference>
<accession>A0A2C9VBM0</accession>
<dbReference type="AlphaFoldDB" id="A0A2C9VBM0"/>
<dbReference type="OMA" id="QSISTWW"/>
<reference evidence="3" key="1">
    <citation type="journal article" date="2016" name="Nat. Biotechnol.">
        <title>Sequencing wild and cultivated cassava and related species reveals extensive interspecific hybridization and genetic diversity.</title>
        <authorList>
            <person name="Bredeson J.V."/>
            <person name="Lyons J.B."/>
            <person name="Prochnik S.E."/>
            <person name="Wu G.A."/>
            <person name="Ha C.M."/>
            <person name="Edsinger-Gonzales E."/>
            <person name="Grimwood J."/>
            <person name="Schmutz J."/>
            <person name="Rabbi I.Y."/>
            <person name="Egesi C."/>
            <person name="Nauluvula P."/>
            <person name="Lebot V."/>
            <person name="Ndunguru J."/>
            <person name="Mkamilo G."/>
            <person name="Bart R.S."/>
            <person name="Setter T.L."/>
            <person name="Gleadow R.M."/>
            <person name="Kulakow P."/>
            <person name="Ferguson M.E."/>
            <person name="Rounsley S."/>
            <person name="Rokhsar D.S."/>
        </authorList>
    </citation>
    <scope>NUCLEOTIDE SEQUENCE [LARGE SCALE GENOMIC DNA]</scope>
    <source>
        <strain evidence="3">cv. AM560-2</strain>
    </source>
</reference>
<gene>
    <name evidence="2" type="ORF">MANES_09G175200v8</name>
</gene>
<comment type="caution">
    <text evidence="2">The sequence shown here is derived from an EMBL/GenBank/DDBJ whole genome shotgun (WGS) entry which is preliminary data.</text>
</comment>
<protein>
    <recommendedName>
        <fullName evidence="4">DUF3511 domain-containing protein</fullName>
    </recommendedName>
</protein>
<dbReference type="Gramene" id="Manes.09G175200.1.v8.1">
    <property type="protein sequence ID" value="Manes.09G175200.1.v8.1.CDS.1"/>
    <property type="gene ID" value="Manes.09G175200.v8.1"/>
</dbReference>
<dbReference type="InterPro" id="IPR021899">
    <property type="entry name" value="DUF3511"/>
</dbReference>
<dbReference type="EMBL" id="CM004395">
    <property type="protein sequence ID" value="OAY42376.1"/>
    <property type="molecule type" value="Genomic_DNA"/>
</dbReference>
<evidence type="ECO:0000313" key="2">
    <source>
        <dbReference type="EMBL" id="OAY42376.1"/>
    </source>
</evidence>
<dbReference type="PANTHER" id="PTHR33193">
    <property type="entry name" value="DOMAIN PROTEIN, PUTATIVE (DUF3511)-RELATED"/>
    <property type="match status" value="1"/>
</dbReference>
<evidence type="ECO:0000313" key="3">
    <source>
        <dbReference type="Proteomes" id="UP000091857"/>
    </source>
</evidence>
<proteinExistence type="predicted"/>
<evidence type="ECO:0000256" key="1">
    <source>
        <dbReference type="SAM" id="MobiDB-lite"/>
    </source>
</evidence>
<sequence length="92" mass="10695">MYANRSRSSFDHPSTGRPYYYSSKASPPPPPPAHHHKNSSQSISTWWNAPETKRKKRVTQYKLYGVEGKVKYSLKKGFRWMKKTCSSIVRGF</sequence>
<dbReference type="PANTHER" id="PTHR33193:SF73">
    <property type="entry name" value="DUF3511 DOMAIN PROTEIN"/>
    <property type="match status" value="1"/>
</dbReference>
<evidence type="ECO:0008006" key="4">
    <source>
        <dbReference type="Google" id="ProtNLM"/>
    </source>
</evidence>
<dbReference type="STRING" id="3983.A0A2C9VBM0"/>
<feature type="region of interest" description="Disordered" evidence="1">
    <location>
        <begin position="1"/>
        <end position="49"/>
    </location>
</feature>
<keyword evidence="3" id="KW-1185">Reference proteome</keyword>
<dbReference type="Proteomes" id="UP000091857">
    <property type="component" value="Chromosome 9"/>
</dbReference>